<evidence type="ECO:0008006" key="3">
    <source>
        <dbReference type="Google" id="ProtNLM"/>
    </source>
</evidence>
<comment type="caution">
    <text evidence="1">The sequence shown here is derived from an EMBL/GenBank/DDBJ whole genome shotgun (WGS) entry which is preliminary data.</text>
</comment>
<name>A0ABU5UY38_9GAMM</name>
<dbReference type="Proteomes" id="UP001301653">
    <property type="component" value="Unassembled WGS sequence"/>
</dbReference>
<sequence>MLQSLRHRRLFLLRLLMLALVGFGVFGTSLASALTDIHMLSHADIGADVHEHDDAALAKAPDAEDAANALLHALVHCVDCHGHGGVLPTLAPAWSLSFPPVQSAPLAQVPQCASQPAESLFRPPIAA</sequence>
<evidence type="ECO:0000313" key="2">
    <source>
        <dbReference type="Proteomes" id="UP001301653"/>
    </source>
</evidence>
<gene>
    <name evidence="1" type="ORF">VA603_00465</name>
</gene>
<dbReference type="EMBL" id="JAYFUH010000032">
    <property type="protein sequence ID" value="MEA5666009.1"/>
    <property type="molecule type" value="Genomic_DNA"/>
</dbReference>
<keyword evidence="2" id="KW-1185">Reference proteome</keyword>
<protein>
    <recommendedName>
        <fullName evidence="3">DUF2946 domain-containing protein</fullName>
    </recommendedName>
</protein>
<dbReference type="RefSeq" id="WP_313253672.1">
    <property type="nucleotide sequence ID" value="NZ_JAYFUH010000032.1"/>
</dbReference>
<accession>A0ABU5UY38</accession>
<organism evidence="1 2">
    <name type="scientific">Stenotrophomonas capsici</name>
    <dbReference type="NCBI Taxonomy" id="3110230"/>
    <lineage>
        <taxon>Bacteria</taxon>
        <taxon>Pseudomonadati</taxon>
        <taxon>Pseudomonadota</taxon>
        <taxon>Gammaproteobacteria</taxon>
        <taxon>Lysobacterales</taxon>
        <taxon>Lysobacteraceae</taxon>
        <taxon>Stenotrophomonas</taxon>
    </lineage>
</organism>
<evidence type="ECO:0000313" key="1">
    <source>
        <dbReference type="EMBL" id="MEA5666009.1"/>
    </source>
</evidence>
<reference evidence="1 2" key="1">
    <citation type="submission" date="2023-12" db="EMBL/GenBank/DDBJ databases">
        <title>Stenotrophomonas guangdongensis sp. nov., isolated from wilted pepper plants (Capsicum annuum).</title>
        <authorList>
            <person name="Qiu M."/>
            <person name="Li Y."/>
            <person name="Liu Q."/>
            <person name="Zhang X."/>
            <person name="Huang Y."/>
            <person name="Guo R."/>
            <person name="Hu M."/>
            <person name="Zhou J."/>
            <person name="Zhou X."/>
        </authorList>
    </citation>
    <scope>NUCLEOTIDE SEQUENCE [LARGE SCALE GENOMIC DNA]</scope>
    <source>
        <strain evidence="1 2">MH1</strain>
    </source>
</reference>
<proteinExistence type="predicted"/>